<dbReference type="RefSeq" id="WP_162393337.1">
    <property type="nucleotide sequence ID" value="NZ_JAABOZ010000008.1"/>
</dbReference>
<dbReference type="CDD" id="cd16936">
    <property type="entry name" value="HATPase_RsbW-like"/>
    <property type="match status" value="1"/>
</dbReference>
<organism evidence="4 5">
    <name type="scientific">Goekera deserti</name>
    <dbReference type="NCBI Taxonomy" id="2497753"/>
    <lineage>
        <taxon>Bacteria</taxon>
        <taxon>Bacillati</taxon>
        <taxon>Actinomycetota</taxon>
        <taxon>Actinomycetes</taxon>
        <taxon>Geodermatophilales</taxon>
        <taxon>Geodermatophilaceae</taxon>
        <taxon>Goekera</taxon>
    </lineage>
</organism>
<dbReference type="AlphaFoldDB" id="A0A7K3WJF2"/>
<evidence type="ECO:0000259" key="3">
    <source>
        <dbReference type="Pfam" id="PF14417"/>
    </source>
</evidence>
<keyword evidence="1" id="KW-0723">Serine/threonine-protein kinase</keyword>
<dbReference type="InterPro" id="IPR047718">
    <property type="entry name" value="RsbA-like_anti_sig"/>
</dbReference>
<protein>
    <submittedName>
        <fullName evidence="4">Sensor histidine kinase</fullName>
    </submittedName>
</protein>
<dbReference type="InterPro" id="IPR003594">
    <property type="entry name" value="HATPase_dom"/>
</dbReference>
<comment type="caution">
    <text evidence="4">The sequence shown here is derived from an EMBL/GenBank/DDBJ whole genome shotgun (WGS) entry which is preliminary data.</text>
</comment>
<dbReference type="PANTHER" id="PTHR35526">
    <property type="entry name" value="ANTI-SIGMA-F FACTOR RSBW-RELATED"/>
    <property type="match status" value="1"/>
</dbReference>
<reference evidence="4 5" key="1">
    <citation type="submission" date="2020-02" db="EMBL/GenBank/DDBJ databases">
        <title>The whole genome sequence of CPCC 205119.</title>
        <authorList>
            <person name="Jiang Z."/>
        </authorList>
    </citation>
    <scope>NUCLEOTIDE SEQUENCE [LARGE SCALE GENOMIC DNA]</scope>
    <source>
        <strain evidence="4 5">CPCC 205119</strain>
    </source>
</reference>
<dbReference type="SUPFAM" id="SSF55874">
    <property type="entry name" value="ATPase domain of HSP90 chaperone/DNA topoisomerase II/histidine kinase"/>
    <property type="match status" value="1"/>
</dbReference>
<dbReference type="Pfam" id="PF14417">
    <property type="entry name" value="MEDS"/>
    <property type="match status" value="1"/>
</dbReference>
<sequence>MTGQPAGHGAAAGGRALTEHDLAVPDSVEELLAVAVPYLREGLAAGDLTQVYVPASLAVDLRAAAPGIEVVSLDDFRAMRKPDAIIMRRRLLEEAGGLPSGRLRVLFTVCEPYPRAWQERERSEAVHNAVYADAPTSTLCVYERATTPPEALEAALHTHPHLRTAHGRVPNRHYREPRAHLASLPFPDEPLERTEPVLAFDDAPSLGQLRRALARALRGRGGTQDAEEDFHLACSEIAANAFRHGGRPVSARLWAGPDRLVCSITDGGRAQIDPLAGYEPAHGEDLSNGGMGLWLARKLCDHVDLDRAVTGLTVRLATAVRPAT</sequence>
<name>A0A7K3WJF2_9ACTN</name>
<feature type="domain" description="Histidine kinase/HSP90-like ATPase" evidence="2">
    <location>
        <begin position="205"/>
        <end position="316"/>
    </location>
</feature>
<dbReference type="EMBL" id="JAAGWK010000038">
    <property type="protein sequence ID" value="NEL56625.1"/>
    <property type="molecule type" value="Genomic_DNA"/>
</dbReference>
<dbReference type="Pfam" id="PF13581">
    <property type="entry name" value="HATPase_c_2"/>
    <property type="match status" value="1"/>
</dbReference>
<gene>
    <name evidence="4" type="ORF">G1H19_21900</name>
</gene>
<dbReference type="InterPro" id="IPR036890">
    <property type="entry name" value="HATPase_C_sf"/>
</dbReference>
<dbReference type="Gene3D" id="3.30.565.10">
    <property type="entry name" value="Histidine kinase-like ATPase, C-terminal domain"/>
    <property type="match status" value="1"/>
</dbReference>
<keyword evidence="5" id="KW-1185">Reference proteome</keyword>
<dbReference type="GO" id="GO:0004674">
    <property type="term" value="F:protein serine/threonine kinase activity"/>
    <property type="evidence" value="ECO:0007669"/>
    <property type="project" value="UniProtKB-KW"/>
</dbReference>
<keyword evidence="4" id="KW-0808">Transferase</keyword>
<keyword evidence="4" id="KW-0418">Kinase</keyword>
<dbReference type="PANTHER" id="PTHR35526:SF3">
    <property type="entry name" value="ANTI-SIGMA-F FACTOR RSBW"/>
    <property type="match status" value="1"/>
</dbReference>
<dbReference type="InterPro" id="IPR050267">
    <property type="entry name" value="Anti-sigma-factor_SerPK"/>
</dbReference>
<evidence type="ECO:0000256" key="1">
    <source>
        <dbReference type="ARBA" id="ARBA00022527"/>
    </source>
</evidence>
<proteinExistence type="predicted"/>
<dbReference type="InterPro" id="IPR025847">
    <property type="entry name" value="MEDS_domain"/>
</dbReference>
<evidence type="ECO:0000259" key="2">
    <source>
        <dbReference type="Pfam" id="PF13581"/>
    </source>
</evidence>
<accession>A0A7K3WJF2</accession>
<feature type="domain" description="MEDS" evidence="3">
    <location>
        <begin position="20"/>
        <end position="160"/>
    </location>
</feature>
<evidence type="ECO:0000313" key="4">
    <source>
        <dbReference type="EMBL" id="NEL56625.1"/>
    </source>
</evidence>
<evidence type="ECO:0000313" key="5">
    <source>
        <dbReference type="Proteomes" id="UP000470470"/>
    </source>
</evidence>
<dbReference type="Proteomes" id="UP000470470">
    <property type="component" value="Unassembled WGS sequence"/>
</dbReference>
<dbReference type="NCBIfam" id="NF041045">
    <property type="entry name" value="RsbA_anti_sig"/>
    <property type="match status" value="1"/>
</dbReference>